<dbReference type="Proteomes" id="UP000184693">
    <property type="component" value="Unassembled WGS sequence"/>
</dbReference>
<name>A0A1N6JX19_9BURK</name>
<evidence type="ECO:0000313" key="4">
    <source>
        <dbReference type="Proteomes" id="UP000184693"/>
    </source>
</evidence>
<proteinExistence type="predicted"/>
<dbReference type="AlphaFoldDB" id="A0A1N6JX19"/>
<evidence type="ECO:0000313" key="2">
    <source>
        <dbReference type="EMBL" id="SIO48759.1"/>
    </source>
</evidence>
<sequence length="157" mass="17951">MNFQTGLYKPLQEEDHALGFIEAKGAVHRLPVDIVDRCIGCEFCASVCQAPLTNSGTQCLRNTLPTRDRNDINTFEEQHRRRFTTVYVVVTHRGFGETNWVTFARKRHERRETIPVGKQSFSFADMVVIAHMLPKHATQRTPCRSVLRYSSPDNEGS</sequence>
<dbReference type="SUPFAM" id="SSF46548">
    <property type="entry name" value="alpha-helical ferredoxin"/>
    <property type="match status" value="1"/>
</dbReference>
<organism evidence="2 4">
    <name type="scientific">Paraburkholderia phenazinium</name>
    <dbReference type="NCBI Taxonomy" id="60549"/>
    <lineage>
        <taxon>Bacteria</taxon>
        <taxon>Pseudomonadati</taxon>
        <taxon>Pseudomonadota</taxon>
        <taxon>Betaproteobacteria</taxon>
        <taxon>Burkholderiales</taxon>
        <taxon>Burkholderiaceae</taxon>
        <taxon>Paraburkholderia</taxon>
    </lineage>
</organism>
<dbReference type="EMBL" id="FSRM01000002">
    <property type="protein sequence ID" value="SIO51528.1"/>
    <property type="molecule type" value="Genomic_DNA"/>
</dbReference>
<accession>A0A1N6JX19</accession>
<dbReference type="PROSITE" id="PS51379">
    <property type="entry name" value="4FE4S_FER_2"/>
    <property type="match status" value="1"/>
</dbReference>
<protein>
    <recommendedName>
        <fullName evidence="1">4Fe-4S ferredoxin-type domain-containing protein</fullName>
    </recommendedName>
</protein>
<evidence type="ECO:0000259" key="1">
    <source>
        <dbReference type="PROSITE" id="PS51379"/>
    </source>
</evidence>
<dbReference type="EMBL" id="FSRM01000002">
    <property type="protein sequence ID" value="SIO48759.1"/>
    <property type="molecule type" value="Genomic_DNA"/>
</dbReference>
<gene>
    <name evidence="2" type="ORF">SAMN05444168_5289</name>
    <name evidence="3" type="ORF">SAMN05444168_6022</name>
</gene>
<dbReference type="InterPro" id="IPR017896">
    <property type="entry name" value="4Fe4S_Fe-S-bd"/>
</dbReference>
<evidence type="ECO:0000313" key="3">
    <source>
        <dbReference type="EMBL" id="SIO51528.1"/>
    </source>
</evidence>
<reference evidence="2 4" key="1">
    <citation type="submission" date="2016-11" db="EMBL/GenBank/DDBJ databases">
        <authorList>
            <person name="Jaros S."/>
            <person name="Januszkiewicz K."/>
            <person name="Wedrychowicz H."/>
        </authorList>
    </citation>
    <scope>NUCLEOTIDE SEQUENCE [LARGE SCALE GENOMIC DNA]</scope>
    <source>
        <strain evidence="2 4">GAS86</strain>
    </source>
</reference>
<feature type="domain" description="4Fe-4S ferredoxin-type" evidence="1">
    <location>
        <begin position="28"/>
        <end position="58"/>
    </location>
</feature>